<dbReference type="InterPro" id="IPR011545">
    <property type="entry name" value="DEAD/DEAH_box_helicase_dom"/>
</dbReference>
<dbReference type="Pfam" id="PF00271">
    <property type="entry name" value="Helicase_C"/>
    <property type="match status" value="1"/>
</dbReference>
<evidence type="ECO:0000256" key="2">
    <source>
        <dbReference type="ARBA" id="ARBA00022741"/>
    </source>
</evidence>
<comment type="caution">
    <text evidence="13">The sequence shown here is derived from an EMBL/GenBank/DDBJ whole genome shotgun (WGS) entry which is preliminary data.</text>
</comment>
<reference evidence="13" key="1">
    <citation type="submission" date="2023-10" db="EMBL/GenBank/DDBJ databases">
        <title>Genome assembly of Pristionchus species.</title>
        <authorList>
            <person name="Yoshida K."/>
            <person name="Sommer R.J."/>
        </authorList>
    </citation>
    <scope>NUCLEOTIDE SEQUENCE</scope>
    <source>
        <strain evidence="13">RS0144</strain>
    </source>
</reference>
<dbReference type="PANTHER" id="PTHR47958">
    <property type="entry name" value="ATP-DEPENDENT RNA HELICASE DBP3"/>
    <property type="match status" value="1"/>
</dbReference>
<evidence type="ECO:0000256" key="9">
    <source>
        <dbReference type="SAM" id="MobiDB-lite"/>
    </source>
</evidence>
<dbReference type="EMBL" id="BTSX01000002">
    <property type="protein sequence ID" value="GMS84278.1"/>
    <property type="molecule type" value="Genomic_DNA"/>
</dbReference>
<evidence type="ECO:0000313" key="13">
    <source>
        <dbReference type="EMBL" id="GMS84278.1"/>
    </source>
</evidence>
<proteinExistence type="predicted"/>
<evidence type="ECO:0000256" key="3">
    <source>
        <dbReference type="ARBA" id="ARBA00022801"/>
    </source>
</evidence>
<name>A0AAV5SQ75_9BILA</name>
<evidence type="ECO:0000256" key="4">
    <source>
        <dbReference type="ARBA" id="ARBA00022806"/>
    </source>
</evidence>
<dbReference type="InterPro" id="IPR027417">
    <property type="entry name" value="P-loop_NTPase"/>
</dbReference>
<feature type="short sequence motif" description="Q motif" evidence="8">
    <location>
        <begin position="126"/>
        <end position="154"/>
    </location>
</feature>
<keyword evidence="14" id="KW-1185">Reference proteome</keyword>
<keyword evidence="3" id="KW-0378">Hydrolase</keyword>
<dbReference type="GO" id="GO:0005524">
    <property type="term" value="F:ATP binding"/>
    <property type="evidence" value="ECO:0007669"/>
    <property type="project" value="UniProtKB-KW"/>
</dbReference>
<feature type="domain" description="Helicase C-terminal" evidence="11">
    <location>
        <begin position="343"/>
        <end position="514"/>
    </location>
</feature>
<comment type="catalytic activity">
    <reaction evidence="7">
        <text>ATP + H2O = ADP + phosphate + H(+)</text>
        <dbReference type="Rhea" id="RHEA:13065"/>
        <dbReference type="ChEBI" id="CHEBI:15377"/>
        <dbReference type="ChEBI" id="CHEBI:15378"/>
        <dbReference type="ChEBI" id="CHEBI:30616"/>
        <dbReference type="ChEBI" id="CHEBI:43474"/>
        <dbReference type="ChEBI" id="CHEBI:456216"/>
        <dbReference type="EC" id="3.6.4.13"/>
    </reaction>
</comment>
<dbReference type="EC" id="3.6.4.13" evidence="1"/>
<dbReference type="GO" id="GO:0003723">
    <property type="term" value="F:RNA binding"/>
    <property type="evidence" value="ECO:0007669"/>
    <property type="project" value="UniProtKB-KW"/>
</dbReference>
<evidence type="ECO:0000256" key="7">
    <source>
        <dbReference type="ARBA" id="ARBA00047984"/>
    </source>
</evidence>
<dbReference type="InterPro" id="IPR001650">
    <property type="entry name" value="Helicase_C-like"/>
</dbReference>
<feature type="compositionally biased region" description="Low complexity" evidence="9">
    <location>
        <begin position="65"/>
        <end position="74"/>
    </location>
</feature>
<evidence type="ECO:0000259" key="12">
    <source>
        <dbReference type="PROSITE" id="PS51195"/>
    </source>
</evidence>
<dbReference type="InterPro" id="IPR014001">
    <property type="entry name" value="Helicase_ATP-bd"/>
</dbReference>
<evidence type="ECO:0000256" key="6">
    <source>
        <dbReference type="ARBA" id="ARBA00022884"/>
    </source>
</evidence>
<keyword evidence="2" id="KW-0547">Nucleotide-binding</keyword>
<dbReference type="CDD" id="cd18787">
    <property type="entry name" value="SF2_C_DEAD"/>
    <property type="match status" value="1"/>
</dbReference>
<evidence type="ECO:0000259" key="11">
    <source>
        <dbReference type="PROSITE" id="PS51194"/>
    </source>
</evidence>
<dbReference type="SMART" id="SM00487">
    <property type="entry name" value="DEXDc"/>
    <property type="match status" value="1"/>
</dbReference>
<dbReference type="CDD" id="cd17963">
    <property type="entry name" value="DEADc_DDX19_DDX25"/>
    <property type="match status" value="1"/>
</dbReference>
<sequence length="536" mass="59566">MGDSWGAAFIEQERKERGAVQNLAAQTTTLNLTPSTPFVNNNAFGAAGARTTQSPVITYGGPKMEPSSPSTPSRKTPEPVVDKPMSAEEISLLNKFLHKTVNLMKNDSLDISEKQLDPNSPLYSVHSFKDMRLREPLLKACNALGFHQPSRIQEFALPLLLMEPPTNLIAQSQSGTGKTAAFLLSMLSRVVVEDKFPQCICLAPTYELAMQIGEVVTKLTQFMPEVTVHYAVKGVKVTRGEQLTDHFVIGTPGKMLDYVTKLKMFDASKVICLVLDEADVMMSQQGHQDLSIRIYSEIERASPSVQTLLFSATYDQTVMEFANKIVKNAVSVTLNKKEQSLPNIKQYYVECLNREAKYEAVVNLYSGLTIASAIIFCHTRQSASWLALRMREKGHEVGVLHGDLSVEERAKSIQQFKEGHYKVLVTTNAVPAGIDVSQVTVVINYDPPVHFNNQLQPDCETYLHRIGRTGRFGKAGIAINFVDSRDSLNIVKKIEAHFETKITKLDPSDIEELTKLESPSTRSLWMEEDGCSPLHS</sequence>
<evidence type="ECO:0000259" key="10">
    <source>
        <dbReference type="PROSITE" id="PS51192"/>
    </source>
</evidence>
<dbReference type="PROSITE" id="PS51194">
    <property type="entry name" value="HELICASE_CTER"/>
    <property type="match status" value="1"/>
</dbReference>
<accession>A0AAV5SQ75</accession>
<evidence type="ECO:0000256" key="5">
    <source>
        <dbReference type="ARBA" id="ARBA00022840"/>
    </source>
</evidence>
<dbReference type="Gene3D" id="3.40.50.300">
    <property type="entry name" value="P-loop containing nucleotide triphosphate hydrolases"/>
    <property type="match status" value="2"/>
</dbReference>
<keyword evidence="5" id="KW-0067">ATP-binding</keyword>
<organism evidence="13 14">
    <name type="scientific">Pristionchus entomophagus</name>
    <dbReference type="NCBI Taxonomy" id="358040"/>
    <lineage>
        <taxon>Eukaryota</taxon>
        <taxon>Metazoa</taxon>
        <taxon>Ecdysozoa</taxon>
        <taxon>Nematoda</taxon>
        <taxon>Chromadorea</taxon>
        <taxon>Rhabditida</taxon>
        <taxon>Rhabditina</taxon>
        <taxon>Diplogasteromorpha</taxon>
        <taxon>Diplogasteroidea</taxon>
        <taxon>Neodiplogasteridae</taxon>
        <taxon>Pristionchus</taxon>
    </lineage>
</organism>
<keyword evidence="4" id="KW-0347">Helicase</keyword>
<dbReference type="PROSITE" id="PS51192">
    <property type="entry name" value="HELICASE_ATP_BIND_1"/>
    <property type="match status" value="1"/>
</dbReference>
<dbReference type="AlphaFoldDB" id="A0AAV5SQ75"/>
<evidence type="ECO:0000313" key="14">
    <source>
        <dbReference type="Proteomes" id="UP001432027"/>
    </source>
</evidence>
<dbReference type="SMART" id="SM00490">
    <property type="entry name" value="HELICc"/>
    <property type="match status" value="1"/>
</dbReference>
<dbReference type="GO" id="GO:0003724">
    <property type="term" value="F:RNA helicase activity"/>
    <property type="evidence" value="ECO:0007669"/>
    <property type="project" value="UniProtKB-EC"/>
</dbReference>
<feature type="domain" description="DEAD-box RNA helicase Q" evidence="12">
    <location>
        <begin position="126"/>
        <end position="154"/>
    </location>
</feature>
<evidence type="ECO:0000256" key="8">
    <source>
        <dbReference type="PROSITE-ProRule" id="PRU00552"/>
    </source>
</evidence>
<feature type="domain" description="Helicase ATP-binding" evidence="10">
    <location>
        <begin position="159"/>
        <end position="332"/>
    </location>
</feature>
<keyword evidence="6" id="KW-0694">RNA-binding</keyword>
<dbReference type="InterPro" id="IPR014014">
    <property type="entry name" value="RNA_helicase_DEAD_Q_motif"/>
</dbReference>
<dbReference type="FunFam" id="3.40.50.300:FF:000849">
    <property type="entry name" value="ATP-dependent RNA helicase DBP5"/>
    <property type="match status" value="1"/>
</dbReference>
<evidence type="ECO:0000256" key="1">
    <source>
        <dbReference type="ARBA" id="ARBA00012552"/>
    </source>
</evidence>
<feature type="region of interest" description="Disordered" evidence="9">
    <location>
        <begin position="53"/>
        <end position="81"/>
    </location>
</feature>
<gene>
    <name evidence="13" type="ORF">PENTCL1PPCAC_6453</name>
</gene>
<dbReference type="PROSITE" id="PS51195">
    <property type="entry name" value="Q_MOTIF"/>
    <property type="match status" value="1"/>
</dbReference>
<dbReference type="Pfam" id="PF00270">
    <property type="entry name" value="DEAD"/>
    <property type="match status" value="1"/>
</dbReference>
<protein>
    <recommendedName>
        <fullName evidence="1">RNA helicase</fullName>
        <ecNumber evidence="1">3.6.4.13</ecNumber>
    </recommendedName>
</protein>
<dbReference type="Proteomes" id="UP001432027">
    <property type="component" value="Unassembled WGS sequence"/>
</dbReference>
<dbReference type="GO" id="GO:0016787">
    <property type="term" value="F:hydrolase activity"/>
    <property type="evidence" value="ECO:0007669"/>
    <property type="project" value="UniProtKB-KW"/>
</dbReference>
<dbReference type="SUPFAM" id="SSF52540">
    <property type="entry name" value="P-loop containing nucleoside triphosphate hydrolases"/>
    <property type="match status" value="1"/>
</dbReference>